<reference evidence="1 2" key="1">
    <citation type="submission" date="2016-10" db="EMBL/GenBank/DDBJ databases">
        <authorList>
            <person name="de Groot N.N."/>
        </authorList>
    </citation>
    <scope>NUCLEOTIDE SEQUENCE [LARGE SCALE GENOMIC DNA]</scope>
    <source>
        <strain evidence="1 2">DSM 22788</strain>
    </source>
</reference>
<evidence type="ECO:0000313" key="1">
    <source>
        <dbReference type="EMBL" id="SDQ32476.1"/>
    </source>
</evidence>
<evidence type="ECO:0000313" key="2">
    <source>
        <dbReference type="Proteomes" id="UP000182690"/>
    </source>
</evidence>
<dbReference type="Proteomes" id="UP000182690">
    <property type="component" value="Unassembled WGS sequence"/>
</dbReference>
<organism evidence="1 2">
    <name type="scientific">Leucobacter chromiiresistens</name>
    <dbReference type="NCBI Taxonomy" id="1079994"/>
    <lineage>
        <taxon>Bacteria</taxon>
        <taxon>Bacillati</taxon>
        <taxon>Actinomycetota</taxon>
        <taxon>Actinomycetes</taxon>
        <taxon>Micrococcales</taxon>
        <taxon>Microbacteriaceae</taxon>
        <taxon>Leucobacter</taxon>
    </lineage>
</organism>
<protein>
    <submittedName>
        <fullName evidence="1">Uncharacterized protein</fullName>
    </submittedName>
</protein>
<sequence>MWVSRKLTGKVPLTIDDYNLLLKVIQSVAPKEMLFK</sequence>
<dbReference type="EMBL" id="FNKB01000001">
    <property type="protein sequence ID" value="SDQ32476.1"/>
    <property type="molecule type" value="Genomic_DNA"/>
</dbReference>
<name>A0A1H0ZZJ8_9MICO</name>
<proteinExistence type="predicted"/>
<dbReference type="AlphaFoldDB" id="A0A1H0ZZJ8"/>
<gene>
    <name evidence="1" type="ORF">SAMN04488565_2179</name>
</gene>
<accession>A0A1H0ZZJ8</accession>